<protein>
    <submittedName>
        <fullName evidence="1">Glycosyltransferase</fullName>
        <ecNumber evidence="1">2.4.-.-</ecNumber>
    </submittedName>
</protein>
<name>A0ACC6CEH5_9BURK</name>
<sequence>MQSSRKRANLIIDGIIFGLQQAGGISRVWSTLIPEFLAQGVEFRYVEPLVADENIYRASLDLPAAQKESLHKFSKFTHQTLIDEAGIYVPTYYRPASKKQRSIQVCHDTIREESISKLLLPPLKARRRYLYDRAERIICVSNATREDLLGHYGEPIYRKAVVIPNPLDSTKMASMAAVGTEAPFKDMPGEPPIALYIGKRDGAKNFSECLTLLSQTVASGLCLAVVGTPFSEDEERVLAPYRTRVFNLGRLSDNELAKAMAAASFLFLPSKKEGFGFPTVEALSLGTPVVCTDTPINREVALELANFYPTGSAEALLAAVNTALGRGRLSSDESRRIRDAYDPRRIATRYLACFNELA</sequence>
<gene>
    <name evidence="1" type="ORF">NYO99_17625</name>
</gene>
<keyword evidence="2" id="KW-1185">Reference proteome</keyword>
<comment type="caution">
    <text evidence="1">The sequence shown here is derived from an EMBL/GenBank/DDBJ whole genome shotgun (WGS) entry which is preliminary data.</text>
</comment>
<keyword evidence="1" id="KW-0328">Glycosyltransferase</keyword>
<evidence type="ECO:0000313" key="2">
    <source>
        <dbReference type="Proteomes" id="UP001076464"/>
    </source>
</evidence>
<evidence type="ECO:0000313" key="1">
    <source>
        <dbReference type="EMBL" id="MCY4746801.1"/>
    </source>
</evidence>
<dbReference type="EMBL" id="JAPPUY010000004">
    <property type="protein sequence ID" value="MCY4746801.1"/>
    <property type="molecule type" value="Genomic_DNA"/>
</dbReference>
<dbReference type="Proteomes" id="UP001076464">
    <property type="component" value="Unassembled WGS sequence"/>
</dbReference>
<reference evidence="1" key="1">
    <citation type="submission" date="2022-08" db="EMBL/GenBank/DDBJ databases">
        <title>Genome sequencing of Pelomonas sp. UHG3.</title>
        <authorList>
            <person name="So Y."/>
        </authorList>
    </citation>
    <scope>NUCLEOTIDE SEQUENCE</scope>
    <source>
        <strain evidence="1">UHG3</strain>
    </source>
</reference>
<proteinExistence type="predicted"/>
<organism evidence="1 2">
    <name type="scientific">Roseateles hydrophilus</name>
    <dbReference type="NCBI Taxonomy" id="2975054"/>
    <lineage>
        <taxon>Bacteria</taxon>
        <taxon>Pseudomonadati</taxon>
        <taxon>Pseudomonadota</taxon>
        <taxon>Betaproteobacteria</taxon>
        <taxon>Burkholderiales</taxon>
        <taxon>Sphaerotilaceae</taxon>
        <taxon>Roseateles</taxon>
    </lineage>
</organism>
<keyword evidence="1" id="KW-0808">Transferase</keyword>
<accession>A0ACC6CEH5</accession>
<dbReference type="EC" id="2.4.-.-" evidence="1"/>